<keyword evidence="2" id="KW-0378">Hydrolase</keyword>
<dbReference type="PANTHER" id="PTHR30383">
    <property type="entry name" value="THIOESTERASE 1/PROTEASE 1/LYSOPHOSPHOLIPASE L1"/>
    <property type="match status" value="1"/>
</dbReference>
<accession>A0A174AB83</accession>
<gene>
    <name evidence="2" type="ORF">ERS852456_00987</name>
</gene>
<dbReference type="InterPro" id="IPR051532">
    <property type="entry name" value="Ester_Hydrolysis_Enzymes"/>
</dbReference>
<evidence type="ECO:0000313" key="2">
    <source>
        <dbReference type="EMBL" id="CUN85637.1"/>
    </source>
</evidence>
<dbReference type="InterPro" id="IPR013830">
    <property type="entry name" value="SGNH_hydro"/>
</dbReference>
<dbReference type="InterPro" id="IPR036514">
    <property type="entry name" value="SGNH_hydro_sf"/>
</dbReference>
<protein>
    <submittedName>
        <fullName evidence="2">GDSL-like Lipase/Acylhydrolase</fullName>
    </submittedName>
</protein>
<dbReference type="SUPFAM" id="SSF52266">
    <property type="entry name" value="SGNH hydrolase"/>
    <property type="match status" value="1"/>
</dbReference>
<dbReference type="Gene3D" id="3.40.50.1110">
    <property type="entry name" value="SGNH hydrolase"/>
    <property type="match status" value="1"/>
</dbReference>
<proteinExistence type="predicted"/>
<organism evidence="2 3">
    <name type="scientific">[Ruminococcus] torques</name>
    <dbReference type="NCBI Taxonomy" id="33039"/>
    <lineage>
        <taxon>Bacteria</taxon>
        <taxon>Bacillati</taxon>
        <taxon>Bacillota</taxon>
        <taxon>Clostridia</taxon>
        <taxon>Lachnospirales</taxon>
        <taxon>Lachnospiraceae</taxon>
        <taxon>Mediterraneibacter</taxon>
    </lineage>
</organism>
<dbReference type="AlphaFoldDB" id="A0A174AB83"/>
<dbReference type="GO" id="GO:0016787">
    <property type="term" value="F:hydrolase activity"/>
    <property type="evidence" value="ECO:0007669"/>
    <property type="project" value="UniProtKB-KW"/>
</dbReference>
<sequence length="252" mass="27971">MKKIKQKTKRKIVLAVCVLAAALVIVLIVQGVRGLFYKKADTSAGLEYIHGEEKGDIAAIEKKIELLEKKDGEEGTGERSLKEKFTGAVIVGDSITEGFTEYDILNTSSVVAKIGVHLDELDEQIKQVKKLSPGIIFLSLGMNDVEHTNGDADEFVKQYGAVVDELKKSVPGAHIFVNAIFPVQEKAVKEKPVFAEIENFNEKLKELCDKKRIAFIDSSDLMSDEYYEQDGIHFKASFYPVWAEKMAEVAGL</sequence>
<dbReference type="RefSeq" id="WP_004845265.1">
    <property type="nucleotide sequence ID" value="NZ_AP028249.1"/>
</dbReference>
<dbReference type="EMBL" id="CYZO01000010">
    <property type="protein sequence ID" value="CUN85637.1"/>
    <property type="molecule type" value="Genomic_DNA"/>
</dbReference>
<feature type="domain" description="SGNH hydrolase-type esterase" evidence="1">
    <location>
        <begin position="91"/>
        <end position="237"/>
    </location>
</feature>
<name>A0A174AB83_9FIRM</name>
<dbReference type="Pfam" id="PF13472">
    <property type="entry name" value="Lipase_GDSL_2"/>
    <property type="match status" value="1"/>
</dbReference>
<evidence type="ECO:0000259" key="1">
    <source>
        <dbReference type="Pfam" id="PF13472"/>
    </source>
</evidence>
<evidence type="ECO:0000313" key="3">
    <source>
        <dbReference type="Proteomes" id="UP000095787"/>
    </source>
</evidence>
<dbReference type="Proteomes" id="UP000095787">
    <property type="component" value="Unassembled WGS sequence"/>
</dbReference>
<reference evidence="2 3" key="1">
    <citation type="submission" date="2015-09" db="EMBL/GenBank/DDBJ databases">
        <authorList>
            <consortium name="Pathogen Informatics"/>
        </authorList>
    </citation>
    <scope>NUCLEOTIDE SEQUENCE [LARGE SCALE GENOMIC DNA]</scope>
    <source>
        <strain evidence="2 3">2789STDY5834841</strain>
    </source>
</reference>